<proteinExistence type="predicted"/>
<feature type="compositionally biased region" description="Polar residues" evidence="1">
    <location>
        <begin position="154"/>
        <end position="166"/>
    </location>
</feature>
<reference evidence="2 3" key="1">
    <citation type="submission" date="2018-08" db="EMBL/GenBank/DDBJ databases">
        <title>Genome and evolution of the arbuscular mycorrhizal fungus Diversispora epigaea (formerly Glomus versiforme) and its bacterial endosymbionts.</title>
        <authorList>
            <person name="Sun X."/>
            <person name="Fei Z."/>
            <person name="Harrison M."/>
        </authorList>
    </citation>
    <scope>NUCLEOTIDE SEQUENCE [LARGE SCALE GENOMIC DNA]</scope>
    <source>
        <strain evidence="2 3">IT104</strain>
    </source>
</reference>
<gene>
    <name evidence="2" type="ORF">Glove_84g69</name>
</gene>
<protein>
    <submittedName>
        <fullName evidence="2">Uncharacterized protein</fullName>
    </submittedName>
</protein>
<name>A0A397JHZ5_9GLOM</name>
<accession>A0A397JHZ5</accession>
<feature type="region of interest" description="Disordered" evidence="1">
    <location>
        <begin position="89"/>
        <end position="173"/>
    </location>
</feature>
<dbReference type="OrthoDB" id="2448340at2759"/>
<dbReference type="EMBL" id="PQFF01000080">
    <property type="protein sequence ID" value="RHZ84230.1"/>
    <property type="molecule type" value="Genomic_DNA"/>
</dbReference>
<feature type="compositionally biased region" description="Low complexity" evidence="1">
    <location>
        <begin position="89"/>
        <end position="102"/>
    </location>
</feature>
<dbReference type="AlphaFoldDB" id="A0A397JHZ5"/>
<evidence type="ECO:0000313" key="2">
    <source>
        <dbReference type="EMBL" id="RHZ84230.1"/>
    </source>
</evidence>
<keyword evidence="3" id="KW-1185">Reference proteome</keyword>
<evidence type="ECO:0000256" key="1">
    <source>
        <dbReference type="SAM" id="MobiDB-lite"/>
    </source>
</evidence>
<comment type="caution">
    <text evidence="2">The sequence shown here is derived from an EMBL/GenBank/DDBJ whole genome shotgun (WGS) entry which is preliminary data.</text>
</comment>
<organism evidence="2 3">
    <name type="scientific">Diversispora epigaea</name>
    <dbReference type="NCBI Taxonomy" id="1348612"/>
    <lineage>
        <taxon>Eukaryota</taxon>
        <taxon>Fungi</taxon>
        <taxon>Fungi incertae sedis</taxon>
        <taxon>Mucoromycota</taxon>
        <taxon>Glomeromycotina</taxon>
        <taxon>Glomeromycetes</taxon>
        <taxon>Diversisporales</taxon>
        <taxon>Diversisporaceae</taxon>
        <taxon>Diversispora</taxon>
    </lineage>
</organism>
<sequence length="173" mass="18987">MEVIDNEFYVYSKDINYIDDSFFLSKQKVFDDNSSSEVTNLARSKLLFAHRNINESLKEKSKGEVSSLTGSNNFLDKRWSDLSLGDISSSGGISSSGSISSSKHARTDNIDGITNDINEVNDGTVHDGMTEGSVRNEKKCKSFVRTKKEKASVRSPQSGLRSSAASTIGDKKE</sequence>
<evidence type="ECO:0000313" key="3">
    <source>
        <dbReference type="Proteomes" id="UP000266861"/>
    </source>
</evidence>
<feature type="compositionally biased region" description="Basic and acidic residues" evidence="1">
    <location>
        <begin position="124"/>
        <end position="140"/>
    </location>
</feature>
<dbReference type="Proteomes" id="UP000266861">
    <property type="component" value="Unassembled WGS sequence"/>
</dbReference>